<sequence>MAIASPLASVIVFLVSLLIGALGIYAGARVIVGRTSYDHAIVTALIGAIVWAIVGFLVGWIPLVGPLLVLVAYVAVINWRYPGDWTAAAMIGLVAWVTVLIVLYVLAVVGITSFGAVGVPGL</sequence>
<keyword evidence="3" id="KW-1185">Reference proteome</keyword>
<proteinExistence type="predicted"/>
<dbReference type="Proteomes" id="UP000199320">
    <property type="component" value="Unassembled WGS sequence"/>
</dbReference>
<dbReference type="EMBL" id="FOIC01000003">
    <property type="protein sequence ID" value="SET04872.1"/>
    <property type="molecule type" value="Genomic_DNA"/>
</dbReference>
<dbReference type="RefSeq" id="WP_092930561.1">
    <property type="nucleotide sequence ID" value="NZ_FOIC01000003.1"/>
</dbReference>
<evidence type="ECO:0000313" key="2">
    <source>
        <dbReference type="EMBL" id="SET04872.1"/>
    </source>
</evidence>
<keyword evidence="1" id="KW-1133">Transmembrane helix</keyword>
<protein>
    <submittedName>
        <fullName evidence="2">Uncharacterized protein</fullName>
    </submittedName>
</protein>
<name>A0A1I0BFC4_9EURY</name>
<gene>
    <name evidence="2" type="ORF">SAMN04488694_103197</name>
</gene>
<evidence type="ECO:0000256" key="1">
    <source>
        <dbReference type="SAM" id="Phobius"/>
    </source>
</evidence>
<feature type="transmembrane region" description="Helical" evidence="1">
    <location>
        <begin position="40"/>
        <end position="58"/>
    </location>
</feature>
<dbReference type="OrthoDB" id="205278at2157"/>
<organism evidence="2 3">
    <name type="scientific">Natrinema hispanicum</name>
    <dbReference type="NCBI Taxonomy" id="392421"/>
    <lineage>
        <taxon>Archaea</taxon>
        <taxon>Methanobacteriati</taxon>
        <taxon>Methanobacteriota</taxon>
        <taxon>Stenosarchaea group</taxon>
        <taxon>Halobacteria</taxon>
        <taxon>Halobacteriales</taxon>
        <taxon>Natrialbaceae</taxon>
        <taxon>Natrinema</taxon>
    </lineage>
</organism>
<feature type="transmembrane region" description="Helical" evidence="1">
    <location>
        <begin position="6"/>
        <end position="28"/>
    </location>
</feature>
<keyword evidence="1" id="KW-0812">Transmembrane</keyword>
<reference evidence="3" key="1">
    <citation type="submission" date="2016-10" db="EMBL/GenBank/DDBJ databases">
        <authorList>
            <person name="Varghese N."/>
            <person name="Submissions S."/>
        </authorList>
    </citation>
    <scope>NUCLEOTIDE SEQUENCE [LARGE SCALE GENOMIC DNA]</scope>
    <source>
        <strain evidence="3">CDM_6</strain>
    </source>
</reference>
<evidence type="ECO:0000313" key="3">
    <source>
        <dbReference type="Proteomes" id="UP000199320"/>
    </source>
</evidence>
<dbReference type="AlphaFoldDB" id="A0A1I0BFC4"/>
<feature type="transmembrane region" description="Helical" evidence="1">
    <location>
        <begin position="93"/>
        <end position="117"/>
    </location>
</feature>
<keyword evidence="1" id="KW-0472">Membrane</keyword>
<accession>A0A1I0BFC4</accession>